<feature type="domain" description="Cysteine-rich" evidence="2">
    <location>
        <begin position="80"/>
        <end position="167"/>
    </location>
</feature>
<dbReference type="PANTHER" id="PTHR42947:SF1">
    <property type="entry name" value="COB--COM HETERODISULFIDE REDUCTASE SUBUNIT B 1"/>
    <property type="match status" value="1"/>
</dbReference>
<dbReference type="GO" id="GO:0016491">
    <property type="term" value="F:oxidoreductase activity"/>
    <property type="evidence" value="ECO:0007669"/>
    <property type="project" value="UniProtKB-KW"/>
</dbReference>
<name>X0UEB1_9ZZZZ</name>
<accession>X0UEB1</accession>
<comment type="caution">
    <text evidence="3">The sequence shown here is derived from an EMBL/GenBank/DDBJ whole genome shotgun (WGS) entry which is preliminary data.</text>
</comment>
<dbReference type="EMBL" id="BARS01024114">
    <property type="protein sequence ID" value="GAG04089.1"/>
    <property type="molecule type" value="Genomic_DNA"/>
</dbReference>
<dbReference type="InterPro" id="IPR051278">
    <property type="entry name" value="HdrB/HdrD_reductase"/>
</dbReference>
<dbReference type="InterPro" id="IPR004017">
    <property type="entry name" value="Cys_rich_dom"/>
</dbReference>
<organism evidence="3">
    <name type="scientific">marine sediment metagenome</name>
    <dbReference type="NCBI Taxonomy" id="412755"/>
    <lineage>
        <taxon>unclassified sequences</taxon>
        <taxon>metagenomes</taxon>
        <taxon>ecological metagenomes</taxon>
    </lineage>
</organism>
<evidence type="ECO:0000313" key="3">
    <source>
        <dbReference type="EMBL" id="GAG04089.1"/>
    </source>
</evidence>
<protein>
    <recommendedName>
        <fullName evidence="2">Cysteine-rich domain-containing protein</fullName>
    </recommendedName>
</protein>
<dbReference type="Pfam" id="PF02754">
    <property type="entry name" value="CCG"/>
    <property type="match status" value="1"/>
</dbReference>
<evidence type="ECO:0000259" key="2">
    <source>
        <dbReference type="Pfam" id="PF02754"/>
    </source>
</evidence>
<dbReference type="Gene3D" id="3.40.50.11810">
    <property type="match status" value="1"/>
</dbReference>
<reference evidence="3" key="1">
    <citation type="journal article" date="2014" name="Front. Microbiol.">
        <title>High frequency of phylogenetically diverse reductive dehalogenase-homologous genes in deep subseafloor sedimentary metagenomes.</title>
        <authorList>
            <person name="Kawai M."/>
            <person name="Futagami T."/>
            <person name="Toyoda A."/>
            <person name="Takaki Y."/>
            <person name="Nishi S."/>
            <person name="Hori S."/>
            <person name="Arai W."/>
            <person name="Tsubouchi T."/>
            <person name="Morono Y."/>
            <person name="Uchiyama I."/>
            <person name="Ito T."/>
            <person name="Fujiyama A."/>
            <person name="Inagaki F."/>
            <person name="Takami H."/>
        </authorList>
    </citation>
    <scope>NUCLEOTIDE SEQUENCE</scope>
    <source>
        <strain evidence="3">Expedition CK06-06</strain>
    </source>
</reference>
<feature type="non-terminal residue" evidence="3">
    <location>
        <position position="1"/>
    </location>
</feature>
<dbReference type="Gene3D" id="1.20.1050.140">
    <property type="match status" value="1"/>
</dbReference>
<proteinExistence type="predicted"/>
<dbReference type="AlphaFoldDB" id="X0UEB1"/>
<dbReference type="PANTHER" id="PTHR42947">
    <property type="entry name" value="COB--COM HETERODISULFIDE REDUCTASE SUBUNIT B 1"/>
    <property type="match status" value="1"/>
</dbReference>
<evidence type="ECO:0000256" key="1">
    <source>
        <dbReference type="ARBA" id="ARBA00023002"/>
    </source>
</evidence>
<gene>
    <name evidence="3" type="ORF">S01H1_38310</name>
</gene>
<sequence>SDRVMTLCAMCYNTLKRANERMKNDPESLERINDFMYREDVDYEGDVSVFHLLEFLKDEVTFENLADKVVKPIKNFKISSYYGCLLVRPREIGFDDEENPIILDNLMQALGADPVDFPYKTECCAAYQTVDKPEIVADRTYQILTSAQEQGAEVVVVSCPLCAFNLDTRQKETVQKYPEFKNIPILYFTQILAIALGCPEESLRLDLHYIDPKPILKEKKLI</sequence>
<keyword evidence="1" id="KW-0560">Oxidoreductase</keyword>